<dbReference type="OrthoDB" id="2988756at2759"/>
<dbReference type="Proteomes" id="UP001140560">
    <property type="component" value="Unassembled WGS sequence"/>
</dbReference>
<keyword evidence="3 6" id="KW-1133">Transmembrane helix</keyword>
<organism evidence="8 9">
    <name type="scientific">Neocucurbitaria cava</name>
    <dbReference type="NCBI Taxonomy" id="798079"/>
    <lineage>
        <taxon>Eukaryota</taxon>
        <taxon>Fungi</taxon>
        <taxon>Dikarya</taxon>
        <taxon>Ascomycota</taxon>
        <taxon>Pezizomycotina</taxon>
        <taxon>Dothideomycetes</taxon>
        <taxon>Pleosporomycetidae</taxon>
        <taxon>Pleosporales</taxon>
        <taxon>Pleosporineae</taxon>
        <taxon>Cucurbitariaceae</taxon>
        <taxon>Neocucurbitaria</taxon>
    </lineage>
</organism>
<evidence type="ECO:0000256" key="2">
    <source>
        <dbReference type="ARBA" id="ARBA00022692"/>
    </source>
</evidence>
<sequence>MVVLDLCRRMVRKLSYEFTVLYTFWTVIACTYIAATIAIFVECRPCNRYWQLSPDPGECVKGNAWLLTYEVGNIITDSMLLALPLPPLFHAKTTLSKRLRLLSLFSLGFFLIAVSIVRMVQGNKNARIQLSRTMWASIETLFASVVAMGPAIHGLGGGTVESRAWTELRNLGRQDAEDASTKGILAVTTVTHMQESDLGFSKG</sequence>
<feature type="domain" description="Rhodopsin" evidence="7">
    <location>
        <begin position="19"/>
        <end position="152"/>
    </location>
</feature>
<evidence type="ECO:0000256" key="5">
    <source>
        <dbReference type="ARBA" id="ARBA00038359"/>
    </source>
</evidence>
<evidence type="ECO:0000256" key="6">
    <source>
        <dbReference type="SAM" id="Phobius"/>
    </source>
</evidence>
<comment type="similarity">
    <text evidence="5">Belongs to the SAT4 family.</text>
</comment>
<evidence type="ECO:0000313" key="9">
    <source>
        <dbReference type="Proteomes" id="UP001140560"/>
    </source>
</evidence>
<evidence type="ECO:0000256" key="3">
    <source>
        <dbReference type="ARBA" id="ARBA00022989"/>
    </source>
</evidence>
<feature type="transmembrane region" description="Helical" evidence="6">
    <location>
        <begin position="140"/>
        <end position="160"/>
    </location>
</feature>
<evidence type="ECO:0000256" key="4">
    <source>
        <dbReference type="ARBA" id="ARBA00023136"/>
    </source>
</evidence>
<keyword evidence="9" id="KW-1185">Reference proteome</keyword>
<dbReference type="InterPro" id="IPR052337">
    <property type="entry name" value="SAT4-like"/>
</dbReference>
<keyword evidence="2 6" id="KW-0812">Transmembrane</keyword>
<dbReference type="Pfam" id="PF20684">
    <property type="entry name" value="Fung_rhodopsin"/>
    <property type="match status" value="1"/>
</dbReference>
<proteinExistence type="inferred from homology"/>
<feature type="transmembrane region" description="Helical" evidence="6">
    <location>
        <begin position="20"/>
        <end position="41"/>
    </location>
</feature>
<dbReference type="PANTHER" id="PTHR33048">
    <property type="entry name" value="PTH11-LIKE INTEGRAL MEMBRANE PROTEIN (AFU_ORTHOLOGUE AFUA_5G11245)"/>
    <property type="match status" value="1"/>
</dbReference>
<dbReference type="AlphaFoldDB" id="A0A9W9CIX1"/>
<dbReference type="InterPro" id="IPR049326">
    <property type="entry name" value="Rhodopsin_dom_fungi"/>
</dbReference>
<comment type="subcellular location">
    <subcellularLocation>
        <location evidence="1">Membrane</location>
        <topology evidence="1">Multi-pass membrane protein</topology>
    </subcellularLocation>
</comment>
<name>A0A9W9CIX1_9PLEO</name>
<feature type="transmembrane region" description="Helical" evidence="6">
    <location>
        <begin position="101"/>
        <end position="120"/>
    </location>
</feature>
<accession>A0A9W9CIX1</accession>
<comment type="caution">
    <text evidence="8">The sequence shown here is derived from an EMBL/GenBank/DDBJ whole genome shotgun (WGS) entry which is preliminary data.</text>
</comment>
<reference evidence="8" key="1">
    <citation type="submission" date="2022-10" db="EMBL/GenBank/DDBJ databases">
        <title>Tapping the CABI collections for fungal endophytes: first genome assemblies for Collariella, Neodidymelliopsis, Ascochyta clinopodiicola, Didymella pomorum, Didymosphaeria variabile, Neocosmospora piperis and Neocucurbitaria cava.</title>
        <authorList>
            <person name="Hill R."/>
        </authorList>
    </citation>
    <scope>NUCLEOTIDE SEQUENCE</scope>
    <source>
        <strain evidence="8">IMI 356814</strain>
    </source>
</reference>
<evidence type="ECO:0000259" key="7">
    <source>
        <dbReference type="Pfam" id="PF20684"/>
    </source>
</evidence>
<evidence type="ECO:0000313" key="8">
    <source>
        <dbReference type="EMBL" id="KAJ4366104.1"/>
    </source>
</evidence>
<dbReference type="GO" id="GO:0016020">
    <property type="term" value="C:membrane"/>
    <property type="evidence" value="ECO:0007669"/>
    <property type="project" value="UniProtKB-SubCell"/>
</dbReference>
<dbReference type="PANTHER" id="PTHR33048:SF166">
    <property type="entry name" value="PTH11-LIKE INTEGRAL MEMBRANE PROTEIN"/>
    <property type="match status" value="1"/>
</dbReference>
<keyword evidence="4 6" id="KW-0472">Membrane</keyword>
<dbReference type="EMBL" id="JAPEUY010000014">
    <property type="protein sequence ID" value="KAJ4366104.1"/>
    <property type="molecule type" value="Genomic_DNA"/>
</dbReference>
<gene>
    <name evidence="8" type="primary">SAR1_2</name>
    <name evidence="8" type="ORF">N0V83_007739</name>
</gene>
<evidence type="ECO:0000256" key="1">
    <source>
        <dbReference type="ARBA" id="ARBA00004141"/>
    </source>
</evidence>
<protein>
    <submittedName>
        <fullName evidence="8">COPII coat GTPase</fullName>
    </submittedName>
</protein>